<dbReference type="PANTHER" id="PTHR46623">
    <property type="entry name" value="CARBOXYMETHYLENEBUTENOLIDASE-RELATED"/>
    <property type="match status" value="1"/>
</dbReference>
<dbReference type="Gene3D" id="3.40.50.1820">
    <property type="entry name" value="alpha/beta hydrolase"/>
    <property type="match status" value="1"/>
</dbReference>
<gene>
    <name evidence="2" type="ORF">YM304_32800</name>
</gene>
<sequence>MSNRSAHSSRVPHVLDTTLNERHLDLATDDGTMQTYVVHPESGGPHPVVLFLMDAPGKRELLHAMARRIAAHGYFVMLPNLYYRQVDSFELDFSSKDSLARMSELMRGVGNRMVGRDAAALLQAAESDVDADAERVGVVGYCMSGPFAVWIAAEYAERVKAAASFYGVRLHVDSADSPHTRLSEIDGELYIAAAEHDDYVPLDMIDRFEAAMQNTEARGRVERYWGMHHGFAFDDRPAHDPVGEARHWARLFDLLDRNLQPQQQGLPS</sequence>
<dbReference type="InterPro" id="IPR051049">
    <property type="entry name" value="Dienelactone_hydrolase-like"/>
</dbReference>
<organism evidence="2 3">
    <name type="scientific">Ilumatobacter coccineus (strain NBRC 103263 / KCTC 29153 / YM16-304)</name>
    <dbReference type="NCBI Taxonomy" id="1313172"/>
    <lineage>
        <taxon>Bacteria</taxon>
        <taxon>Bacillati</taxon>
        <taxon>Actinomycetota</taxon>
        <taxon>Acidimicrobiia</taxon>
        <taxon>Acidimicrobiales</taxon>
        <taxon>Ilumatobacteraceae</taxon>
        <taxon>Ilumatobacter</taxon>
    </lineage>
</organism>
<dbReference type="InterPro" id="IPR029058">
    <property type="entry name" value="AB_hydrolase_fold"/>
</dbReference>
<dbReference type="InterPro" id="IPR002925">
    <property type="entry name" value="Dienelactn_hydro"/>
</dbReference>
<dbReference type="SUPFAM" id="SSF53474">
    <property type="entry name" value="alpha/beta-Hydrolases"/>
    <property type="match status" value="1"/>
</dbReference>
<protein>
    <submittedName>
        <fullName evidence="2">Putative hydrolase</fullName>
    </submittedName>
</protein>
<dbReference type="KEGG" id="aym:YM304_32800"/>
<keyword evidence="2" id="KW-0378">Hydrolase</keyword>
<name>A0A6C7E7E2_ILUCY</name>
<accession>A0A6C7E7E2</accession>
<evidence type="ECO:0000313" key="3">
    <source>
        <dbReference type="Proteomes" id="UP000011863"/>
    </source>
</evidence>
<dbReference type="Proteomes" id="UP000011863">
    <property type="component" value="Chromosome"/>
</dbReference>
<evidence type="ECO:0000259" key="1">
    <source>
        <dbReference type="Pfam" id="PF01738"/>
    </source>
</evidence>
<dbReference type="EMBL" id="AP012057">
    <property type="protein sequence ID" value="BAN03594.1"/>
    <property type="molecule type" value="Genomic_DNA"/>
</dbReference>
<feature type="domain" description="Dienelactone hydrolase" evidence="1">
    <location>
        <begin position="33"/>
        <end position="257"/>
    </location>
</feature>
<dbReference type="Pfam" id="PF01738">
    <property type="entry name" value="DLH"/>
    <property type="match status" value="1"/>
</dbReference>
<dbReference type="PANTHER" id="PTHR46623:SF10">
    <property type="entry name" value="CARBOXYMETHYLENEBUTENOLIDASE HOMOLOG"/>
    <property type="match status" value="1"/>
</dbReference>
<evidence type="ECO:0000313" key="2">
    <source>
        <dbReference type="EMBL" id="BAN03594.1"/>
    </source>
</evidence>
<proteinExistence type="predicted"/>
<dbReference type="AlphaFoldDB" id="A0A6C7E7E2"/>
<reference evidence="2 3" key="1">
    <citation type="journal article" date="2013" name="Int. J. Syst. Evol. Microbiol.">
        <title>Ilumatobacter nonamiense sp. nov. and Ilumatobacter coccineum sp. nov., isolated from seashore sand.</title>
        <authorList>
            <person name="Matsumoto A."/>
            <person name="Kasai H."/>
            <person name="Matsuo Y."/>
            <person name="Shizuri Y."/>
            <person name="Ichikawa N."/>
            <person name="Fujita N."/>
            <person name="Omura S."/>
            <person name="Takahashi Y."/>
        </authorList>
    </citation>
    <scope>NUCLEOTIDE SEQUENCE [LARGE SCALE GENOMIC DNA]</scope>
    <source>
        <strain evidence="3">NBRC 103263 / KCTC 29153 / YM16-304</strain>
    </source>
</reference>
<keyword evidence="3" id="KW-1185">Reference proteome</keyword>
<dbReference type="GO" id="GO:0016787">
    <property type="term" value="F:hydrolase activity"/>
    <property type="evidence" value="ECO:0007669"/>
    <property type="project" value="UniProtKB-KW"/>
</dbReference>